<name>A0A3M2SBR4_9HYPO</name>
<keyword evidence="3" id="KW-1185">Reference proteome</keyword>
<protein>
    <submittedName>
        <fullName evidence="2">Uncharacterized protein</fullName>
    </submittedName>
</protein>
<reference evidence="2 3" key="1">
    <citation type="submission" date="2017-06" db="EMBL/GenBank/DDBJ databases">
        <title>Comparative genomic analysis of Ambrosia Fusariam Clade fungi.</title>
        <authorList>
            <person name="Stajich J.E."/>
            <person name="Carrillo J."/>
            <person name="Kijimoto T."/>
            <person name="Eskalen A."/>
            <person name="O'Donnell K."/>
            <person name="Kasson M."/>
        </authorList>
    </citation>
    <scope>NUCLEOTIDE SEQUENCE [LARGE SCALE GENOMIC DNA]</scope>
    <source>
        <strain evidence="2">UCR3666</strain>
    </source>
</reference>
<gene>
    <name evidence="2" type="ORF">CDV36_005685</name>
</gene>
<dbReference type="Pfam" id="PF13095">
    <property type="entry name" value="FTA2"/>
    <property type="match status" value="1"/>
</dbReference>
<dbReference type="InterPro" id="IPR025213">
    <property type="entry name" value="Sim4_Fta2"/>
</dbReference>
<organism evidence="2 3">
    <name type="scientific">Fusarium kuroshium</name>
    <dbReference type="NCBI Taxonomy" id="2010991"/>
    <lineage>
        <taxon>Eukaryota</taxon>
        <taxon>Fungi</taxon>
        <taxon>Dikarya</taxon>
        <taxon>Ascomycota</taxon>
        <taxon>Pezizomycotina</taxon>
        <taxon>Sordariomycetes</taxon>
        <taxon>Hypocreomycetidae</taxon>
        <taxon>Hypocreales</taxon>
        <taxon>Nectriaceae</taxon>
        <taxon>Fusarium</taxon>
        <taxon>Fusarium solani species complex</taxon>
    </lineage>
</organism>
<proteinExistence type="predicted"/>
<dbReference type="OrthoDB" id="3432781at2759"/>
<dbReference type="STRING" id="2010991.A0A3M2SBR4"/>
<sequence length="368" mass="42515">MYPDWPESPSDLVPLPLCEGPKLEPFDFQGPQKIEFIEHIGEGSHSHFKFVGDEEWESPVGEGNMDNLEALTAFSKYAEPFNCECRAFGRLKEAGCEHLATKCFGYLLLEDYNERAMMDQFKDLALDFTEHYDEFDVRSRFLGKSGKPPPIRGIIKELGQPDEKLRTRTLRGILQDVIQIQQLGMISLDISHRQIINGKLSDFSTTITFPHFITNPELNPHLGPEVMARMELQTFKMSLHDYCMFDEMVREWNGDHQDPRDQLAFYSLPGGKSGQGLKYELRSLPPRECVYTLADPRTYDWRSSSHGGSGGKVTKKRQRPRAKPSRWFYQGDPDVVAKIKRRRLYGAAYEWHYRDGHAFPHMKLFGER</sequence>
<dbReference type="Proteomes" id="UP000277212">
    <property type="component" value="Unassembled WGS sequence"/>
</dbReference>
<feature type="region of interest" description="Disordered" evidence="1">
    <location>
        <begin position="302"/>
        <end position="325"/>
    </location>
</feature>
<evidence type="ECO:0000313" key="2">
    <source>
        <dbReference type="EMBL" id="RMJ14645.1"/>
    </source>
</evidence>
<feature type="compositionally biased region" description="Basic residues" evidence="1">
    <location>
        <begin position="313"/>
        <end position="324"/>
    </location>
</feature>
<accession>A0A3M2SBR4</accession>
<dbReference type="AlphaFoldDB" id="A0A3M2SBR4"/>
<evidence type="ECO:0000313" key="3">
    <source>
        <dbReference type="Proteomes" id="UP000277212"/>
    </source>
</evidence>
<dbReference type="EMBL" id="NKUJ01000080">
    <property type="protein sequence ID" value="RMJ14645.1"/>
    <property type="molecule type" value="Genomic_DNA"/>
</dbReference>
<evidence type="ECO:0000256" key="1">
    <source>
        <dbReference type="SAM" id="MobiDB-lite"/>
    </source>
</evidence>
<comment type="caution">
    <text evidence="2">The sequence shown here is derived from an EMBL/GenBank/DDBJ whole genome shotgun (WGS) entry which is preliminary data.</text>
</comment>